<keyword evidence="3" id="KW-1185">Reference proteome</keyword>
<comment type="caution">
    <text evidence="2">The sequence shown here is derived from an EMBL/GenBank/DDBJ whole genome shotgun (WGS) entry which is preliminary data.</text>
</comment>
<evidence type="ECO:0000313" key="2">
    <source>
        <dbReference type="EMBL" id="MCY1142184.1"/>
    </source>
</evidence>
<evidence type="ECO:0000313" key="3">
    <source>
        <dbReference type="Proteomes" id="UP001151002"/>
    </source>
</evidence>
<organism evidence="2 3">
    <name type="scientific">Paractinoplanes pyxinae</name>
    <dbReference type="NCBI Taxonomy" id="2997416"/>
    <lineage>
        <taxon>Bacteria</taxon>
        <taxon>Bacillati</taxon>
        <taxon>Actinomycetota</taxon>
        <taxon>Actinomycetes</taxon>
        <taxon>Micromonosporales</taxon>
        <taxon>Micromonosporaceae</taxon>
        <taxon>Paractinoplanes</taxon>
    </lineage>
</organism>
<keyword evidence="1" id="KW-0732">Signal</keyword>
<proteinExistence type="predicted"/>
<evidence type="ECO:0000256" key="1">
    <source>
        <dbReference type="SAM" id="SignalP"/>
    </source>
</evidence>
<accession>A0ABT4B6S1</accession>
<dbReference type="EMBL" id="JAPNTZ010000011">
    <property type="protein sequence ID" value="MCY1142184.1"/>
    <property type="molecule type" value="Genomic_DNA"/>
</dbReference>
<reference evidence="2" key="1">
    <citation type="submission" date="2022-11" db="EMBL/GenBank/DDBJ databases">
        <authorList>
            <person name="Somphong A."/>
            <person name="Phongsopitanun W."/>
        </authorList>
    </citation>
    <scope>NUCLEOTIDE SEQUENCE</scope>
    <source>
        <strain evidence="2">Pm04-4</strain>
    </source>
</reference>
<gene>
    <name evidence="2" type="ORF">OWR29_29670</name>
</gene>
<sequence length="162" mass="17537">MRIRSKVAFALAGAVVATGGAVTAPAGAASAACPDGGYTSTPGERIKGPNNDTVYLVDPEGLKRPIVGADTYLRLFRSWAGIKTRSDINCVRSAGKSVDGGTFISQNGNGSYYWTETLADGYEERYRGIPSVAVYDKYFFRWDTARYRSPSYIAGRTLNPWT</sequence>
<protein>
    <submittedName>
        <fullName evidence="2">Uncharacterized protein</fullName>
    </submittedName>
</protein>
<dbReference type="Proteomes" id="UP001151002">
    <property type="component" value="Unassembled WGS sequence"/>
</dbReference>
<feature type="signal peptide" evidence="1">
    <location>
        <begin position="1"/>
        <end position="28"/>
    </location>
</feature>
<dbReference type="PROSITE" id="PS51257">
    <property type="entry name" value="PROKAR_LIPOPROTEIN"/>
    <property type="match status" value="1"/>
</dbReference>
<dbReference type="RefSeq" id="WP_267566605.1">
    <property type="nucleotide sequence ID" value="NZ_JAPNTZ010000011.1"/>
</dbReference>
<name>A0ABT4B6S1_9ACTN</name>
<feature type="chain" id="PRO_5046665899" evidence="1">
    <location>
        <begin position="29"/>
        <end position="162"/>
    </location>
</feature>